<proteinExistence type="predicted"/>
<dbReference type="Proteomes" id="UP001603857">
    <property type="component" value="Unassembled WGS sequence"/>
</dbReference>
<evidence type="ECO:0000256" key="1">
    <source>
        <dbReference type="SAM" id="SignalP"/>
    </source>
</evidence>
<reference evidence="2 3" key="1">
    <citation type="submission" date="2024-08" db="EMBL/GenBank/DDBJ databases">
        <title>Insights into the chromosomal genome structure of Flemingia macrophylla.</title>
        <authorList>
            <person name="Ding Y."/>
            <person name="Zhao Y."/>
            <person name="Bi W."/>
            <person name="Wu M."/>
            <person name="Zhao G."/>
            <person name="Gong Y."/>
            <person name="Li W."/>
            <person name="Zhang P."/>
        </authorList>
    </citation>
    <scope>NUCLEOTIDE SEQUENCE [LARGE SCALE GENOMIC DNA]</scope>
    <source>
        <strain evidence="2">DYQJB</strain>
        <tissue evidence="2">Leaf</tissue>
    </source>
</reference>
<name>A0ABD1MQ90_9FABA</name>
<feature type="signal peptide" evidence="1">
    <location>
        <begin position="1"/>
        <end position="19"/>
    </location>
</feature>
<evidence type="ECO:0000313" key="3">
    <source>
        <dbReference type="Proteomes" id="UP001603857"/>
    </source>
</evidence>
<comment type="caution">
    <text evidence="2">The sequence shown here is derived from an EMBL/GenBank/DDBJ whole genome shotgun (WGS) entry which is preliminary data.</text>
</comment>
<keyword evidence="3" id="KW-1185">Reference proteome</keyword>
<feature type="chain" id="PRO_5044752254" evidence="1">
    <location>
        <begin position="20"/>
        <end position="117"/>
    </location>
</feature>
<dbReference type="EMBL" id="JBGMDY010000004">
    <property type="protein sequence ID" value="KAL2337683.1"/>
    <property type="molecule type" value="Genomic_DNA"/>
</dbReference>
<sequence>MKITAVAIMMMLMLGSAQSSDNPPSVKNEYGDVSDKQVGGYDKCALACQLSCVFDGIFNPYCYAYCYKNCHQEQLPISVMQCLSSCGLTKRINVHSTADRDLATHSVDFCLRKCSNK</sequence>
<evidence type="ECO:0000313" key="2">
    <source>
        <dbReference type="EMBL" id="KAL2337683.1"/>
    </source>
</evidence>
<organism evidence="2 3">
    <name type="scientific">Flemingia macrophylla</name>
    <dbReference type="NCBI Taxonomy" id="520843"/>
    <lineage>
        <taxon>Eukaryota</taxon>
        <taxon>Viridiplantae</taxon>
        <taxon>Streptophyta</taxon>
        <taxon>Embryophyta</taxon>
        <taxon>Tracheophyta</taxon>
        <taxon>Spermatophyta</taxon>
        <taxon>Magnoliopsida</taxon>
        <taxon>eudicotyledons</taxon>
        <taxon>Gunneridae</taxon>
        <taxon>Pentapetalae</taxon>
        <taxon>rosids</taxon>
        <taxon>fabids</taxon>
        <taxon>Fabales</taxon>
        <taxon>Fabaceae</taxon>
        <taxon>Papilionoideae</taxon>
        <taxon>50 kb inversion clade</taxon>
        <taxon>NPAAA clade</taxon>
        <taxon>indigoferoid/millettioid clade</taxon>
        <taxon>Phaseoleae</taxon>
        <taxon>Flemingia</taxon>
    </lineage>
</organism>
<accession>A0ABD1MQ90</accession>
<protein>
    <submittedName>
        <fullName evidence="2">Uncharacterized protein</fullName>
    </submittedName>
</protein>
<gene>
    <name evidence="2" type="ORF">Fmac_012129</name>
</gene>
<keyword evidence="1" id="KW-0732">Signal</keyword>
<dbReference type="AlphaFoldDB" id="A0ABD1MQ90"/>